<feature type="compositionally biased region" description="Gly residues" evidence="3">
    <location>
        <begin position="165"/>
        <end position="176"/>
    </location>
</feature>
<evidence type="ECO:0000256" key="3">
    <source>
        <dbReference type="SAM" id="MobiDB-lite"/>
    </source>
</evidence>
<sequence>MQPNEPSNGRETDAEAQSPAGPEEHPAQDSALTGGQGQDVPVNDVAPEEPANPEPAPNGDPRPFQNTAQAPPSGPQGTPRFSPPEGTGPGWATGPESTGHPSYVFPGAGHQAAPGPNAPGTGVPGQNTSGPGVPPGSTPGQGPATGPFGPGPSGPQHTAAFAVGRPGGPGPYGGPFGQPPFGPPQEAPKKRGGGRIVGIAAATALVTSLIVGPAAALGTAYLLPGAEPISSLTGEQGSTATEGAVGEVADQVLPSVVSIQTSQGGGSGVILSSDGQILTNAHVVDSATDGRLQVRFNDGSAADAEILGSDPVSDIAVIQAQGRDDLTPATLGDSDQVGVGGDVVAIGSPLGLSGTVTTGVVSALNRPVNTGATESGGAQTSTVINAIQTDAAINPGNSGGPLVNMAGEVIGINTAIAGLSQESGSVGLGFAIPINQVRPIAEQLVAEGSASYPAIQATIAPARSGGAQIMEVTDGGAAAEAGLKEGDVVVSLEGEAVNSPDQLIAQIRAHQPGDEVTLGVVSEDGGSPKDVQVTLGEQSAGAAAQEEPEED</sequence>
<dbReference type="PANTHER" id="PTHR43343">
    <property type="entry name" value="PEPTIDASE S12"/>
    <property type="match status" value="1"/>
</dbReference>
<name>A0A7K2IUE2_9ACTN</name>
<dbReference type="PRINTS" id="PR00834">
    <property type="entry name" value="PROTEASES2C"/>
</dbReference>
<dbReference type="EMBL" id="WWHY01000001">
    <property type="protein sequence ID" value="MYR33598.1"/>
    <property type="molecule type" value="Genomic_DNA"/>
</dbReference>
<dbReference type="Pfam" id="PF13180">
    <property type="entry name" value="PDZ_2"/>
    <property type="match status" value="1"/>
</dbReference>
<keyword evidence="1 5" id="KW-0645">Protease</keyword>
<dbReference type="SUPFAM" id="SSF50494">
    <property type="entry name" value="Trypsin-like serine proteases"/>
    <property type="match status" value="1"/>
</dbReference>
<dbReference type="Gene3D" id="2.40.10.120">
    <property type="match status" value="1"/>
</dbReference>
<dbReference type="SUPFAM" id="SSF50156">
    <property type="entry name" value="PDZ domain-like"/>
    <property type="match status" value="1"/>
</dbReference>
<dbReference type="InterPro" id="IPR009003">
    <property type="entry name" value="Peptidase_S1_PA"/>
</dbReference>
<feature type="compositionally biased region" description="Pro residues" evidence="3">
    <location>
        <begin position="50"/>
        <end position="60"/>
    </location>
</feature>
<evidence type="ECO:0000313" key="5">
    <source>
        <dbReference type="EMBL" id="MYR33598.1"/>
    </source>
</evidence>
<dbReference type="Pfam" id="PF13365">
    <property type="entry name" value="Trypsin_2"/>
    <property type="match status" value="1"/>
</dbReference>
<evidence type="ECO:0000256" key="2">
    <source>
        <dbReference type="ARBA" id="ARBA00022801"/>
    </source>
</evidence>
<evidence type="ECO:0000313" key="6">
    <source>
        <dbReference type="Proteomes" id="UP000467124"/>
    </source>
</evidence>
<dbReference type="InterPro" id="IPR001940">
    <property type="entry name" value="Peptidase_S1C"/>
</dbReference>
<dbReference type="PROSITE" id="PS50106">
    <property type="entry name" value="PDZ"/>
    <property type="match status" value="1"/>
</dbReference>
<dbReference type="GeneID" id="91390575"/>
<dbReference type="PANTHER" id="PTHR43343:SF3">
    <property type="entry name" value="PROTEASE DO-LIKE 8, CHLOROPLASTIC"/>
    <property type="match status" value="1"/>
</dbReference>
<dbReference type="Gene3D" id="2.30.42.10">
    <property type="match status" value="1"/>
</dbReference>
<organism evidence="5 6">
    <name type="scientific">Nocardiopsis alba</name>
    <dbReference type="NCBI Taxonomy" id="53437"/>
    <lineage>
        <taxon>Bacteria</taxon>
        <taxon>Bacillati</taxon>
        <taxon>Actinomycetota</taxon>
        <taxon>Actinomycetes</taxon>
        <taxon>Streptosporangiales</taxon>
        <taxon>Nocardiopsidaceae</taxon>
        <taxon>Nocardiopsis</taxon>
    </lineage>
</organism>
<comment type="caution">
    <text evidence="5">The sequence shown here is derived from an EMBL/GenBank/DDBJ whole genome shotgun (WGS) entry which is preliminary data.</text>
</comment>
<protein>
    <submittedName>
        <fullName evidence="5">Trypsin-like serine protease</fullName>
    </submittedName>
</protein>
<accession>A0A7K2IUE2</accession>
<feature type="region of interest" description="Disordered" evidence="3">
    <location>
        <begin position="1"/>
        <end position="192"/>
    </location>
</feature>
<feature type="compositionally biased region" description="Pro residues" evidence="3">
    <location>
        <begin position="177"/>
        <end position="186"/>
    </location>
</feature>
<dbReference type="RefSeq" id="WP_042282049.1">
    <property type="nucleotide sequence ID" value="NZ_BAZE01000003.1"/>
</dbReference>
<dbReference type="SMART" id="SM00228">
    <property type="entry name" value="PDZ"/>
    <property type="match status" value="1"/>
</dbReference>
<evidence type="ECO:0000259" key="4">
    <source>
        <dbReference type="PROSITE" id="PS50106"/>
    </source>
</evidence>
<proteinExistence type="predicted"/>
<gene>
    <name evidence="5" type="ORF">GTW20_15340</name>
</gene>
<dbReference type="InterPro" id="IPR051201">
    <property type="entry name" value="Chloro_Bact_Ser_Proteases"/>
</dbReference>
<dbReference type="GO" id="GO:0004252">
    <property type="term" value="F:serine-type endopeptidase activity"/>
    <property type="evidence" value="ECO:0007669"/>
    <property type="project" value="InterPro"/>
</dbReference>
<reference evidence="5 6" key="1">
    <citation type="journal article" date="2019" name="Nat. Commun.">
        <title>The antimicrobial potential of Streptomyces from insect microbiomes.</title>
        <authorList>
            <person name="Chevrette M.G."/>
            <person name="Carlson C.M."/>
            <person name="Ortega H.E."/>
            <person name="Thomas C."/>
            <person name="Ananiev G.E."/>
            <person name="Barns K.J."/>
            <person name="Book A.J."/>
            <person name="Cagnazzo J."/>
            <person name="Carlos C."/>
            <person name="Flanigan W."/>
            <person name="Grubbs K.J."/>
            <person name="Horn H.A."/>
            <person name="Hoffmann F.M."/>
            <person name="Klassen J.L."/>
            <person name="Knack J.J."/>
            <person name="Lewin G.R."/>
            <person name="McDonald B.R."/>
            <person name="Muller L."/>
            <person name="Melo W.G.P."/>
            <person name="Pinto-Tomas A.A."/>
            <person name="Schmitz A."/>
            <person name="Wendt-Pienkowski E."/>
            <person name="Wildman S."/>
            <person name="Zhao M."/>
            <person name="Zhang F."/>
            <person name="Bugni T.S."/>
            <person name="Andes D.R."/>
            <person name="Pupo M.T."/>
            <person name="Currie C.R."/>
        </authorList>
    </citation>
    <scope>NUCLEOTIDE SEQUENCE [LARGE SCALE GENOMIC DNA]</scope>
    <source>
        <strain evidence="5 6">SID5840</strain>
    </source>
</reference>
<evidence type="ECO:0000256" key="1">
    <source>
        <dbReference type="ARBA" id="ARBA00022670"/>
    </source>
</evidence>
<dbReference type="InterPro" id="IPR001478">
    <property type="entry name" value="PDZ"/>
</dbReference>
<dbReference type="GO" id="GO:0006508">
    <property type="term" value="P:proteolysis"/>
    <property type="evidence" value="ECO:0007669"/>
    <property type="project" value="UniProtKB-KW"/>
</dbReference>
<dbReference type="AlphaFoldDB" id="A0A7K2IUE2"/>
<keyword evidence="2" id="KW-0378">Hydrolase</keyword>
<dbReference type="InterPro" id="IPR036034">
    <property type="entry name" value="PDZ_sf"/>
</dbReference>
<feature type="domain" description="PDZ" evidence="4">
    <location>
        <begin position="416"/>
        <end position="524"/>
    </location>
</feature>
<dbReference type="Proteomes" id="UP000467124">
    <property type="component" value="Unassembled WGS sequence"/>
</dbReference>